<protein>
    <submittedName>
        <fullName evidence="9">FtsX-like permease family protein</fullName>
    </submittedName>
</protein>
<feature type="domain" description="ABC3 transporter permease C-terminal" evidence="8">
    <location>
        <begin position="270"/>
        <end position="391"/>
    </location>
</feature>
<dbReference type="GO" id="GO:0098797">
    <property type="term" value="C:plasma membrane protein complex"/>
    <property type="evidence" value="ECO:0007669"/>
    <property type="project" value="TreeGrafter"/>
</dbReference>
<dbReference type="SUPFAM" id="SSF81665">
    <property type="entry name" value="Calcium ATPase, transmembrane domain M"/>
    <property type="match status" value="1"/>
</dbReference>
<proteinExistence type="inferred from homology"/>
<comment type="subcellular location">
    <subcellularLocation>
        <location evidence="1">Cell membrane</location>
        <topology evidence="1">Multi-pass membrane protein</topology>
    </subcellularLocation>
</comment>
<dbReference type="EMBL" id="CP033004">
    <property type="protein sequence ID" value="QCI23299.1"/>
    <property type="molecule type" value="Genomic_DNA"/>
</dbReference>
<evidence type="ECO:0000256" key="4">
    <source>
        <dbReference type="ARBA" id="ARBA00022692"/>
    </source>
</evidence>
<accession>A0A4D6Y306</accession>
<organism evidence="9 10">
    <name type="scientific">Buchnera aphidicola subsp. Melaphis rhois</name>
    <dbReference type="NCBI Taxonomy" id="118103"/>
    <lineage>
        <taxon>Bacteria</taxon>
        <taxon>Pseudomonadati</taxon>
        <taxon>Pseudomonadota</taxon>
        <taxon>Gammaproteobacteria</taxon>
        <taxon>Enterobacterales</taxon>
        <taxon>Erwiniaceae</taxon>
        <taxon>Buchnera</taxon>
    </lineage>
</organism>
<dbReference type="GO" id="GO:0022857">
    <property type="term" value="F:transmembrane transporter activity"/>
    <property type="evidence" value="ECO:0007669"/>
    <property type="project" value="UniProtKB-ARBA"/>
</dbReference>
<dbReference type="InterPro" id="IPR003838">
    <property type="entry name" value="ABC3_permease_C"/>
</dbReference>
<dbReference type="InterPro" id="IPR023298">
    <property type="entry name" value="ATPase_P-typ_TM_dom_sf"/>
</dbReference>
<evidence type="ECO:0000256" key="6">
    <source>
        <dbReference type="ARBA" id="ARBA00023136"/>
    </source>
</evidence>
<reference evidence="9 10" key="1">
    <citation type="submission" date="2018-10" db="EMBL/GenBank/DDBJ databases">
        <title>Comparative functional genomics of the obligate endosymbiont Buchnera aphidicola.</title>
        <authorList>
            <person name="Chong R.A."/>
        </authorList>
    </citation>
    <scope>NUCLEOTIDE SEQUENCE [LARGE SCALE GENOMIC DNA]</scope>
    <source>
        <strain evidence="9 10">Mrh</strain>
    </source>
</reference>
<evidence type="ECO:0000256" key="2">
    <source>
        <dbReference type="ARBA" id="ARBA00005236"/>
    </source>
</evidence>
<evidence type="ECO:0000256" key="3">
    <source>
        <dbReference type="ARBA" id="ARBA00022475"/>
    </source>
</evidence>
<dbReference type="OrthoDB" id="9808461at2"/>
<feature type="transmembrane region" description="Helical" evidence="7">
    <location>
        <begin position="269"/>
        <end position="291"/>
    </location>
</feature>
<dbReference type="Pfam" id="PF02687">
    <property type="entry name" value="FtsX"/>
    <property type="match status" value="1"/>
</dbReference>
<feature type="transmembrane region" description="Helical" evidence="7">
    <location>
        <begin position="26"/>
        <end position="48"/>
    </location>
</feature>
<dbReference type="PANTHER" id="PTHR30489:SF8">
    <property type="entry name" value="LIPOPROTEIN-RELEASING SYSTEM TRANSMEMBRANE PROTEIN LOLC"/>
    <property type="match status" value="1"/>
</dbReference>
<comment type="similarity">
    <text evidence="2">Belongs to the ABC-4 integral membrane protein family. LolC/E subfamily.</text>
</comment>
<evidence type="ECO:0000256" key="5">
    <source>
        <dbReference type="ARBA" id="ARBA00022989"/>
    </source>
</evidence>
<feature type="transmembrane region" description="Helical" evidence="7">
    <location>
        <begin position="311"/>
        <end position="335"/>
    </location>
</feature>
<dbReference type="InterPro" id="IPR051447">
    <property type="entry name" value="Lipoprotein-release_system"/>
</dbReference>
<evidence type="ECO:0000256" key="1">
    <source>
        <dbReference type="ARBA" id="ARBA00004651"/>
    </source>
</evidence>
<keyword evidence="4 7" id="KW-0812">Transmembrane</keyword>
<evidence type="ECO:0000313" key="10">
    <source>
        <dbReference type="Proteomes" id="UP000298566"/>
    </source>
</evidence>
<evidence type="ECO:0000259" key="8">
    <source>
        <dbReference type="Pfam" id="PF02687"/>
    </source>
</evidence>
<gene>
    <name evidence="9" type="ORF">D9V73_01395</name>
</gene>
<feature type="transmembrane region" description="Helical" evidence="7">
    <location>
        <begin position="355"/>
        <end position="383"/>
    </location>
</feature>
<evidence type="ECO:0000313" key="9">
    <source>
        <dbReference type="EMBL" id="QCI23299.1"/>
    </source>
</evidence>
<keyword evidence="3" id="KW-1003">Cell membrane</keyword>
<sequence>MNLFVLFFIGVRYFFSTSSNLFNKLTNILSIISISLGISAIIIVISIMNGFEDELKNNVLNFVPHVVISDSKNNINKFVSKNNKIISKNINKISETIISDVIVQSNSGMSIGSAFSIHNDACNIFKLYLTHTDNISLLKKNYYNAIMGQGLADILNINIGDKFRLITPNFSQLSIFGSIPNERVFKLINTFITDNEIDNYQILVNQDDLSNFLHYSKDNITKLRLWLKNPLDIENYLKNLHIPNVLIQDWRENKGELLQASKLEKNMMMLLFSLVVIISIISLVVSVSLFIMDKERDISIFTTLGLSRYNIILIFIFQGLLSGIIGTLLGTFLGLFIMNKTIGVISIINFFSRDFILPCSIVPHQIAVINLLTITCVLLSIIYPSWKATSIFPSKRLAYE</sequence>
<dbReference type="PANTHER" id="PTHR30489">
    <property type="entry name" value="LIPOPROTEIN-RELEASING SYSTEM TRANSMEMBRANE PROTEIN LOLE"/>
    <property type="match status" value="1"/>
</dbReference>
<dbReference type="RefSeq" id="WP_158336500.1">
    <property type="nucleotide sequence ID" value="NZ_CP033004.1"/>
</dbReference>
<dbReference type="Proteomes" id="UP000298566">
    <property type="component" value="Chromosome"/>
</dbReference>
<name>A0A4D6Y306_BUCMH</name>
<keyword evidence="6 7" id="KW-0472">Membrane</keyword>
<keyword evidence="5 7" id="KW-1133">Transmembrane helix</keyword>
<evidence type="ECO:0000256" key="7">
    <source>
        <dbReference type="SAM" id="Phobius"/>
    </source>
</evidence>
<dbReference type="GO" id="GO:0044874">
    <property type="term" value="P:lipoprotein localization to outer membrane"/>
    <property type="evidence" value="ECO:0007669"/>
    <property type="project" value="TreeGrafter"/>
</dbReference>
<dbReference type="AlphaFoldDB" id="A0A4D6Y306"/>